<organism evidence="1 2">
    <name type="scientific">Paraburkholderia bengalensis</name>
    <dbReference type="NCBI Taxonomy" id="2747562"/>
    <lineage>
        <taxon>Bacteria</taxon>
        <taxon>Pseudomonadati</taxon>
        <taxon>Pseudomonadota</taxon>
        <taxon>Betaproteobacteria</taxon>
        <taxon>Burkholderiales</taxon>
        <taxon>Burkholderiaceae</taxon>
        <taxon>Paraburkholderia</taxon>
    </lineage>
</organism>
<accession>A0ABU8IMP5</accession>
<evidence type="ECO:0000313" key="2">
    <source>
        <dbReference type="Proteomes" id="UP001386437"/>
    </source>
</evidence>
<dbReference type="EMBL" id="JACFYJ010000006">
    <property type="protein sequence ID" value="MEI5996835.1"/>
    <property type="molecule type" value="Genomic_DNA"/>
</dbReference>
<proteinExistence type="predicted"/>
<sequence>MATTSEARALPFFSDLYGLPLESGYIWIGQPGLDPRAYPQTIYSDSSSETVLEQPVRTTHGRAVSGGAQVHMFCQIPYSIVVQDAQGRTVYAAMNEIDPIFTSLSTSSVQSASDLADLRARSGPSTNLVWVAAFGMYRNIPSDNTSPEQIPFVIVGNDGARYYLDLHYANLNYAKVSEPASNPNSAGLWLSYNDQANGAGRLTNNQGTGTGGLVIRNVDVTNSTETGRVTIAQDGSISTSGNISTQDANITSATSLVTLGGILAFVADGSRSLQWDGTKYSMPAADLYVNGGRVYHANWFNPLVLNGVGNTRIFTVFSAAVGTTFTAPGGAPGTWLSTGIFNDHDNNGATIGVRIA</sequence>
<name>A0ABU8IMP5_9BURK</name>
<evidence type="ECO:0000313" key="1">
    <source>
        <dbReference type="EMBL" id="MEI5996835.1"/>
    </source>
</evidence>
<dbReference type="RefSeq" id="WP_336597237.1">
    <property type="nucleotide sequence ID" value="NZ_JACFYJ010000006.1"/>
</dbReference>
<dbReference type="Gene3D" id="2.170.14.10">
    <property type="entry name" value="Phage P22 tailspike-like, N-terminal domain"/>
    <property type="match status" value="1"/>
</dbReference>
<dbReference type="SUPFAM" id="SSF51327">
    <property type="entry name" value="Head-binding domain of phage P22 tailspike protein"/>
    <property type="match status" value="1"/>
</dbReference>
<protein>
    <submittedName>
        <fullName evidence="1">Uncharacterized protein</fullName>
    </submittedName>
</protein>
<keyword evidence="2" id="KW-1185">Reference proteome</keyword>
<dbReference type="Proteomes" id="UP001386437">
    <property type="component" value="Unassembled WGS sequence"/>
</dbReference>
<comment type="caution">
    <text evidence="1">The sequence shown here is derived from an EMBL/GenBank/DDBJ whole genome shotgun (WGS) entry which is preliminary data.</text>
</comment>
<dbReference type="InterPro" id="IPR036730">
    <property type="entry name" value="P22_tailspike_N_sf"/>
</dbReference>
<reference evidence="1 2" key="1">
    <citation type="journal article" date="2022" name="Arch. Microbiol.">
        <title>Paraburkholderia bengalensis sp. nov. isolated from roots of Oryza sativa, IR64.</title>
        <authorList>
            <person name="Nag P."/>
            <person name="Mondal N."/>
            <person name="Sarkar J."/>
            <person name="Das S."/>
        </authorList>
    </citation>
    <scope>NUCLEOTIDE SEQUENCE [LARGE SCALE GENOMIC DNA]</scope>
    <source>
        <strain evidence="1 2">IR64_4_BI</strain>
    </source>
</reference>
<gene>
    <name evidence="1" type="ORF">H3V53_06355</name>
</gene>